<dbReference type="EMBL" id="NCXO01000016">
    <property type="protein sequence ID" value="OSC33844.1"/>
    <property type="molecule type" value="Genomic_DNA"/>
</dbReference>
<organism evidence="3 4">
    <name type="scientific">Mycolicibacillus koreensis</name>
    <dbReference type="NCBI Taxonomy" id="1069220"/>
    <lineage>
        <taxon>Bacteria</taxon>
        <taxon>Bacillati</taxon>
        <taxon>Actinomycetota</taxon>
        <taxon>Actinomycetes</taxon>
        <taxon>Mycobacteriales</taxon>
        <taxon>Mycobacteriaceae</taxon>
        <taxon>Mycolicibacillus</taxon>
    </lineage>
</organism>
<gene>
    <name evidence="3" type="ORF">B8W67_09180</name>
</gene>
<dbReference type="PANTHER" id="PTHR45947:SF3">
    <property type="entry name" value="SULFOQUINOVOSYL TRANSFERASE SQD2"/>
    <property type="match status" value="1"/>
</dbReference>
<accession>A0A7I7SG31</accession>
<proteinExistence type="predicted"/>
<dbReference type="GO" id="GO:1901137">
    <property type="term" value="P:carbohydrate derivative biosynthetic process"/>
    <property type="evidence" value="ECO:0007669"/>
    <property type="project" value="UniProtKB-ARBA"/>
</dbReference>
<dbReference type="SUPFAM" id="SSF53756">
    <property type="entry name" value="UDP-Glycosyltransferase/glycogen phosphorylase"/>
    <property type="match status" value="1"/>
</dbReference>
<evidence type="ECO:0000313" key="3">
    <source>
        <dbReference type="EMBL" id="OSC33844.1"/>
    </source>
</evidence>
<keyword evidence="1" id="KW-0328">Glycosyltransferase</keyword>
<dbReference type="RefSeq" id="WP_069391785.1">
    <property type="nucleotide sequence ID" value="NZ_AP022594.1"/>
</dbReference>
<dbReference type="GO" id="GO:0008610">
    <property type="term" value="P:lipid biosynthetic process"/>
    <property type="evidence" value="ECO:0007669"/>
    <property type="project" value="UniProtKB-ARBA"/>
</dbReference>
<keyword evidence="2" id="KW-0808">Transferase</keyword>
<dbReference type="Pfam" id="PF13439">
    <property type="entry name" value="Glyco_transf_4"/>
    <property type="match status" value="1"/>
</dbReference>
<evidence type="ECO:0000256" key="1">
    <source>
        <dbReference type="ARBA" id="ARBA00022676"/>
    </source>
</evidence>
<keyword evidence="4" id="KW-1185">Reference proteome</keyword>
<evidence type="ECO:0000256" key="2">
    <source>
        <dbReference type="ARBA" id="ARBA00022679"/>
    </source>
</evidence>
<dbReference type="PANTHER" id="PTHR45947">
    <property type="entry name" value="SULFOQUINOVOSYL TRANSFERASE SQD2"/>
    <property type="match status" value="1"/>
</dbReference>
<protein>
    <submittedName>
        <fullName evidence="3">Uncharacterized protein</fullName>
    </submittedName>
</protein>
<comment type="caution">
    <text evidence="3">The sequence shown here is derived from an EMBL/GenBank/DDBJ whole genome shotgun (WGS) entry which is preliminary data.</text>
</comment>
<evidence type="ECO:0000313" key="4">
    <source>
        <dbReference type="Proteomes" id="UP000193577"/>
    </source>
</evidence>
<dbReference type="AlphaFoldDB" id="A0A7I7SG31"/>
<dbReference type="GO" id="GO:1903509">
    <property type="term" value="P:liposaccharide metabolic process"/>
    <property type="evidence" value="ECO:0007669"/>
    <property type="project" value="UniProtKB-ARBA"/>
</dbReference>
<sequence>MRVAIVTQRFLPTDDAVTAAVLRLVDELRDADHEVLIIAPDTPRGAPPADRVYGGMRVHRVPALRRAGHAPTGLPWPRLRRVLRGFRPDVVHLVGHGLLGYGALRIARGLRVPVVAVDYDDRVGPVACHLYRRASRTLAVGESGLDDLAAHRIPRVHYWPSGRVGTGAGGELVEHYRQACATPRRARGPHPVASGR</sequence>
<name>A0A7I7SG31_9MYCO</name>
<dbReference type="Gene3D" id="3.40.50.2000">
    <property type="entry name" value="Glycogen Phosphorylase B"/>
    <property type="match status" value="1"/>
</dbReference>
<dbReference type="InterPro" id="IPR050194">
    <property type="entry name" value="Glycosyltransferase_grp1"/>
</dbReference>
<dbReference type="OrthoDB" id="9802525at2"/>
<dbReference type="GO" id="GO:0016758">
    <property type="term" value="F:hexosyltransferase activity"/>
    <property type="evidence" value="ECO:0007669"/>
    <property type="project" value="TreeGrafter"/>
</dbReference>
<reference evidence="3 4" key="1">
    <citation type="submission" date="2017-04" db="EMBL/GenBank/DDBJ databases">
        <title>The new phylogeny of genus Mycobacterium.</title>
        <authorList>
            <person name="Tortoli E."/>
            <person name="Trovato A."/>
            <person name="Cirillo D.M."/>
        </authorList>
    </citation>
    <scope>NUCLEOTIDE SEQUENCE [LARGE SCALE GENOMIC DNA]</scope>
    <source>
        <strain evidence="3 4">KCTC 19819</strain>
    </source>
</reference>
<dbReference type="InterPro" id="IPR028098">
    <property type="entry name" value="Glyco_trans_4-like_N"/>
</dbReference>
<dbReference type="Proteomes" id="UP000193577">
    <property type="component" value="Unassembled WGS sequence"/>
</dbReference>